<dbReference type="GO" id="GO:0016740">
    <property type="term" value="F:transferase activity"/>
    <property type="evidence" value="ECO:0007669"/>
    <property type="project" value="UniProtKB-KW"/>
</dbReference>
<dbReference type="GO" id="GO:0030976">
    <property type="term" value="F:thiamine pyrophosphate binding"/>
    <property type="evidence" value="ECO:0007669"/>
    <property type="project" value="InterPro"/>
</dbReference>
<dbReference type="EC" id="1.2.4.2" evidence="2"/>
<dbReference type="GO" id="GO:0005829">
    <property type="term" value="C:cytosol"/>
    <property type="evidence" value="ECO:0007669"/>
    <property type="project" value="TreeGrafter"/>
</dbReference>
<keyword evidence="6" id="KW-0808">Transferase</keyword>
<comment type="cofactor">
    <cofactor evidence="1">
        <name>thiamine diphosphate</name>
        <dbReference type="ChEBI" id="CHEBI:58937"/>
    </cofactor>
</comment>
<evidence type="ECO:0000256" key="1">
    <source>
        <dbReference type="ARBA" id="ARBA00001964"/>
    </source>
</evidence>
<dbReference type="PANTHER" id="PTHR23152:SF4">
    <property type="entry name" value="2-OXOADIPATE DEHYDROGENASE COMPLEX COMPONENT E1"/>
    <property type="match status" value="1"/>
</dbReference>
<dbReference type="GO" id="GO:0016829">
    <property type="term" value="F:lyase activity"/>
    <property type="evidence" value="ECO:0007669"/>
    <property type="project" value="UniProtKB-KW"/>
</dbReference>
<dbReference type="GO" id="GO:0045252">
    <property type="term" value="C:oxoglutarate dehydrogenase complex"/>
    <property type="evidence" value="ECO:0007669"/>
    <property type="project" value="TreeGrafter"/>
</dbReference>
<gene>
    <name evidence="6" type="primary">kgd</name>
    <name evidence="6" type="ORF">GTW58_14085</name>
</gene>
<organism evidence="6 7">
    <name type="scientific">Kocuria subflava</name>
    <dbReference type="NCBI Taxonomy" id="1736139"/>
    <lineage>
        <taxon>Bacteria</taxon>
        <taxon>Bacillati</taxon>
        <taxon>Actinomycetota</taxon>
        <taxon>Actinomycetes</taxon>
        <taxon>Micrococcales</taxon>
        <taxon>Micrococcaceae</taxon>
        <taxon>Kocuria</taxon>
    </lineage>
</organism>
<feature type="non-terminal residue" evidence="6">
    <location>
        <position position="170"/>
    </location>
</feature>
<evidence type="ECO:0000313" key="7">
    <source>
        <dbReference type="Proteomes" id="UP000521379"/>
    </source>
</evidence>
<dbReference type="InterPro" id="IPR011603">
    <property type="entry name" value="2oxoglutarate_DH_E1"/>
</dbReference>
<dbReference type="GO" id="GO:0006099">
    <property type="term" value="P:tricarboxylic acid cycle"/>
    <property type="evidence" value="ECO:0007669"/>
    <property type="project" value="TreeGrafter"/>
</dbReference>
<sequence length="170" mass="18946">TLTLRTILGLLRDAYCRTVGVEYMHLDTPAEREWFQGELEKGYTKPTRDEQFRILSRLNAAEAFETFLQTKYVGQKRFSLEGGESLIPLLDAVISDAADENMAGVVIGMAHRGRLNVLTNIAGKSYAQVFREFEGSQDPRASEGSGDVKYHLGTEGTFTSDNGNQTQVYL</sequence>
<dbReference type="EMBL" id="JAAVUN010000262">
    <property type="protein sequence ID" value="NKE11024.1"/>
    <property type="molecule type" value="Genomic_DNA"/>
</dbReference>
<dbReference type="PANTHER" id="PTHR23152">
    <property type="entry name" value="2-OXOGLUTARATE DEHYDROGENASE"/>
    <property type="match status" value="1"/>
</dbReference>
<name>A0A846TZR8_9MICC</name>
<accession>A0A846TZR8</accession>
<feature type="non-terminal residue" evidence="6">
    <location>
        <position position="1"/>
    </location>
</feature>
<dbReference type="GO" id="GO:0000287">
    <property type="term" value="F:magnesium ion binding"/>
    <property type="evidence" value="ECO:0007669"/>
    <property type="project" value="UniProtKB-ARBA"/>
</dbReference>
<dbReference type="Gene3D" id="3.40.50.970">
    <property type="match status" value="1"/>
</dbReference>
<proteinExistence type="predicted"/>
<keyword evidence="6" id="KW-0456">Lyase</keyword>
<dbReference type="GO" id="GO:0004591">
    <property type="term" value="F:oxoglutarate dehydrogenase (succinyl-transferring) activity"/>
    <property type="evidence" value="ECO:0007669"/>
    <property type="project" value="UniProtKB-EC"/>
</dbReference>
<dbReference type="SUPFAM" id="SSF52518">
    <property type="entry name" value="Thiamin diphosphate-binding fold (THDP-binding)"/>
    <property type="match status" value="1"/>
</dbReference>
<reference evidence="6 7" key="1">
    <citation type="submission" date="2020-02" db="EMBL/GenBank/DDBJ databases">
        <authorList>
            <person name="Sun Q."/>
        </authorList>
    </citation>
    <scope>NUCLEOTIDE SEQUENCE [LARGE SCALE GENOMIC DNA]</scope>
    <source>
        <strain evidence="6 7">YIM 13062</strain>
    </source>
</reference>
<evidence type="ECO:0000256" key="2">
    <source>
        <dbReference type="ARBA" id="ARBA00012280"/>
    </source>
</evidence>
<dbReference type="AlphaFoldDB" id="A0A846TZR8"/>
<dbReference type="InterPro" id="IPR029061">
    <property type="entry name" value="THDP-binding"/>
</dbReference>
<evidence type="ECO:0000256" key="3">
    <source>
        <dbReference type="ARBA" id="ARBA00023002"/>
    </source>
</evidence>
<evidence type="ECO:0000256" key="4">
    <source>
        <dbReference type="ARBA" id="ARBA00023052"/>
    </source>
</evidence>
<protein>
    <recommendedName>
        <fullName evidence="2">oxoglutarate dehydrogenase (succinyl-transferring)</fullName>
        <ecNumber evidence="2">1.2.4.2</ecNumber>
    </recommendedName>
</protein>
<evidence type="ECO:0000256" key="5">
    <source>
        <dbReference type="SAM" id="MobiDB-lite"/>
    </source>
</evidence>
<dbReference type="Proteomes" id="UP000521379">
    <property type="component" value="Unassembled WGS sequence"/>
</dbReference>
<evidence type="ECO:0000313" key="6">
    <source>
        <dbReference type="EMBL" id="NKE11024.1"/>
    </source>
</evidence>
<keyword evidence="4" id="KW-0786">Thiamine pyrophosphate</keyword>
<keyword evidence="7" id="KW-1185">Reference proteome</keyword>
<feature type="region of interest" description="Disordered" evidence="5">
    <location>
        <begin position="136"/>
        <end position="163"/>
    </location>
</feature>
<keyword evidence="3" id="KW-0560">Oxidoreductase</keyword>
<comment type="caution">
    <text evidence="6">The sequence shown here is derived from an EMBL/GenBank/DDBJ whole genome shotgun (WGS) entry which is preliminary data.</text>
</comment>